<feature type="region of interest" description="Disordered" evidence="2">
    <location>
        <begin position="428"/>
        <end position="453"/>
    </location>
</feature>
<keyword evidence="1" id="KW-0862">Zinc</keyword>
<dbReference type="PROSITE" id="PS50158">
    <property type="entry name" value="ZF_CCHC"/>
    <property type="match status" value="1"/>
</dbReference>
<gene>
    <name evidence="4" type="ORF">Tci_529182</name>
</gene>
<feature type="region of interest" description="Disordered" evidence="2">
    <location>
        <begin position="667"/>
        <end position="699"/>
    </location>
</feature>
<dbReference type="EMBL" id="BKCJ010295357">
    <property type="protein sequence ID" value="GEZ57209.1"/>
    <property type="molecule type" value="Genomic_DNA"/>
</dbReference>
<reference evidence="4" key="1">
    <citation type="journal article" date="2019" name="Sci. Rep.">
        <title>Draft genome of Tanacetum cinerariifolium, the natural source of mosquito coil.</title>
        <authorList>
            <person name="Yamashiro T."/>
            <person name="Shiraishi A."/>
            <person name="Satake H."/>
            <person name="Nakayama K."/>
        </authorList>
    </citation>
    <scope>NUCLEOTIDE SEQUENCE</scope>
</reference>
<feature type="compositionally biased region" description="Polar residues" evidence="2">
    <location>
        <begin position="428"/>
        <end position="437"/>
    </location>
</feature>
<dbReference type="GO" id="GO:0008270">
    <property type="term" value="F:zinc ion binding"/>
    <property type="evidence" value="ECO:0007669"/>
    <property type="project" value="UniProtKB-KW"/>
</dbReference>
<evidence type="ECO:0000256" key="2">
    <source>
        <dbReference type="SAM" id="MobiDB-lite"/>
    </source>
</evidence>
<feature type="domain" description="CCHC-type" evidence="3">
    <location>
        <begin position="133"/>
        <end position="149"/>
    </location>
</feature>
<feature type="compositionally biased region" description="Basic and acidic residues" evidence="2">
    <location>
        <begin position="438"/>
        <end position="453"/>
    </location>
</feature>
<dbReference type="SUPFAM" id="SSF57756">
    <property type="entry name" value="Retrovirus zinc finger-like domains"/>
    <property type="match status" value="1"/>
</dbReference>
<feature type="compositionally biased region" description="Basic residues" evidence="2">
    <location>
        <begin position="689"/>
        <end position="699"/>
    </location>
</feature>
<evidence type="ECO:0000259" key="3">
    <source>
        <dbReference type="PROSITE" id="PS50158"/>
    </source>
</evidence>
<dbReference type="InterPro" id="IPR036875">
    <property type="entry name" value="Znf_CCHC_sf"/>
</dbReference>
<dbReference type="Gene3D" id="4.10.60.10">
    <property type="entry name" value="Zinc finger, CCHC-type"/>
    <property type="match status" value="1"/>
</dbReference>
<name>A0A699IP10_TANCI</name>
<feature type="compositionally biased region" description="Polar residues" evidence="2">
    <location>
        <begin position="92"/>
        <end position="105"/>
    </location>
</feature>
<dbReference type="GO" id="GO:0003676">
    <property type="term" value="F:nucleic acid binding"/>
    <property type="evidence" value="ECO:0007669"/>
    <property type="project" value="InterPro"/>
</dbReference>
<accession>A0A699IP10</accession>
<sequence length="699" mass="80232">MDINIDALYNILKQNQGDVNDALGYKKKIIVVTSDPLALVAEKTNVRKRKEKVVVSPNSKGSGTDDFSELKKITALLAKAFNRRKFYSKPTNNNLRISSTSQSANKKQKFVKSDDKKIEKKADEKKRDMSKFKCYNCKKERHFAKDCKKAKVKDYNYNKTKMLLAKKDSDEQVLLAEDQAWMESSSDSDQEINANMVFIAQIKKVLSESDESSSSAKETIAEMSRDVLTVGSTMRIPLLYRGEYSQWVERFMNYLEEQTNGEAMINSIKNGDQPLPHVTQVSIVGTSSTEQPPLKDKSMWSDQEKRIQKIDRLARSLLIQGLLNDIYSLIDSNKTAKDLWDALARDMLGSEYEWKQYATMMRQNKNLMDINIDALYNILKQNQGDVNDAMGSKSKEDDFSELKKITSLLAKAFNQRKFYSKLTNNNLRTSSTSQSANKKQEFVKNDNKNVENKDDEKNYVNEKINLEDDYFQEIINPNFDKIDSPFQQTSSLKPYVSNVILEKIIIDLKDEVVNLLEKEKANLETIESLKSKGFESSESSVSESEIRMKMIVIRLKKFMTKRRIQSVRRPKHSDLIWKKKGSSNTFNVVLSSVNHLKLNKDVKRYSRKDLLSCNNSHLGETSGAYVCNDAMNVSCNSSMGDFLYDNNFFIFDDEGVRISPVSEIPFRKKPRDSTNVHSKSNSNKSLPRTVHRWLPKLQP</sequence>
<dbReference type="InterPro" id="IPR001878">
    <property type="entry name" value="Znf_CCHC"/>
</dbReference>
<feature type="compositionally biased region" description="Polar residues" evidence="2">
    <location>
        <begin position="673"/>
        <end position="686"/>
    </location>
</feature>
<proteinExistence type="predicted"/>
<organism evidence="4">
    <name type="scientific">Tanacetum cinerariifolium</name>
    <name type="common">Dalmatian daisy</name>
    <name type="synonym">Chrysanthemum cinerariifolium</name>
    <dbReference type="NCBI Taxonomy" id="118510"/>
    <lineage>
        <taxon>Eukaryota</taxon>
        <taxon>Viridiplantae</taxon>
        <taxon>Streptophyta</taxon>
        <taxon>Embryophyta</taxon>
        <taxon>Tracheophyta</taxon>
        <taxon>Spermatophyta</taxon>
        <taxon>Magnoliopsida</taxon>
        <taxon>eudicotyledons</taxon>
        <taxon>Gunneridae</taxon>
        <taxon>Pentapetalae</taxon>
        <taxon>asterids</taxon>
        <taxon>campanulids</taxon>
        <taxon>Asterales</taxon>
        <taxon>Asteraceae</taxon>
        <taxon>Asteroideae</taxon>
        <taxon>Anthemideae</taxon>
        <taxon>Anthemidinae</taxon>
        <taxon>Tanacetum</taxon>
    </lineage>
</organism>
<dbReference type="AlphaFoldDB" id="A0A699IP10"/>
<keyword evidence="1" id="KW-0479">Metal-binding</keyword>
<evidence type="ECO:0000256" key="1">
    <source>
        <dbReference type="PROSITE-ProRule" id="PRU00047"/>
    </source>
</evidence>
<feature type="compositionally biased region" description="Basic and acidic residues" evidence="2">
    <location>
        <begin position="111"/>
        <end position="122"/>
    </location>
</feature>
<comment type="caution">
    <text evidence="4">The sequence shown here is derived from an EMBL/GenBank/DDBJ whole genome shotgun (WGS) entry which is preliminary data.</text>
</comment>
<feature type="region of interest" description="Disordered" evidence="2">
    <location>
        <begin position="92"/>
        <end position="122"/>
    </location>
</feature>
<protein>
    <recommendedName>
        <fullName evidence="3">CCHC-type domain-containing protein</fullName>
    </recommendedName>
</protein>
<keyword evidence="1" id="KW-0863">Zinc-finger</keyword>
<evidence type="ECO:0000313" key="4">
    <source>
        <dbReference type="EMBL" id="GEZ57209.1"/>
    </source>
</evidence>
<dbReference type="SMART" id="SM00343">
    <property type="entry name" value="ZnF_C2HC"/>
    <property type="match status" value="1"/>
</dbReference>